<evidence type="ECO:0000256" key="7">
    <source>
        <dbReference type="SAM" id="Phobius"/>
    </source>
</evidence>
<keyword evidence="5 7" id="KW-1133">Transmembrane helix</keyword>
<name>A0A235EP91_9BURK</name>
<organism evidence="8 9">
    <name type="scientific">Acidovorax kalamii</name>
    <dbReference type="NCBI Taxonomy" id="2004485"/>
    <lineage>
        <taxon>Bacteria</taxon>
        <taxon>Pseudomonadati</taxon>
        <taxon>Pseudomonadota</taxon>
        <taxon>Betaproteobacteria</taxon>
        <taxon>Burkholderiales</taxon>
        <taxon>Comamonadaceae</taxon>
        <taxon>Acidovorax</taxon>
    </lineage>
</organism>
<feature type="transmembrane region" description="Helical" evidence="7">
    <location>
        <begin position="44"/>
        <end position="63"/>
    </location>
</feature>
<keyword evidence="3" id="KW-1003">Cell membrane</keyword>
<protein>
    <submittedName>
        <fullName evidence="8">Lysine transporter LysE</fullName>
    </submittedName>
</protein>
<keyword evidence="4 7" id="KW-0812">Transmembrane</keyword>
<dbReference type="AlphaFoldDB" id="A0A235EP91"/>
<evidence type="ECO:0000256" key="1">
    <source>
        <dbReference type="ARBA" id="ARBA00004651"/>
    </source>
</evidence>
<dbReference type="PANTHER" id="PTHR30086:SF14">
    <property type="entry name" value="HOMOSERINE_HOMOSERINE LACTONE EFFLUX PROTEIN"/>
    <property type="match status" value="1"/>
</dbReference>
<dbReference type="InterPro" id="IPR001123">
    <property type="entry name" value="LeuE-type"/>
</dbReference>
<dbReference type="Proteomes" id="UP000215441">
    <property type="component" value="Unassembled WGS sequence"/>
</dbReference>
<accession>A0A235EP91</accession>
<reference evidence="8 9" key="1">
    <citation type="submission" date="2017-07" db="EMBL/GenBank/DDBJ databases">
        <title>Acidovorax KNDSW TSA 6 genome sequence and assembly.</title>
        <authorList>
            <person name="Mayilraj S."/>
        </authorList>
    </citation>
    <scope>NUCLEOTIDE SEQUENCE [LARGE SCALE GENOMIC DNA]</scope>
    <source>
        <strain evidence="8 9">KNDSW-TSA6</strain>
    </source>
</reference>
<keyword evidence="6 7" id="KW-0472">Membrane</keyword>
<evidence type="ECO:0000256" key="4">
    <source>
        <dbReference type="ARBA" id="ARBA00022692"/>
    </source>
</evidence>
<dbReference type="GO" id="GO:0042970">
    <property type="term" value="F:homoserine transmembrane transporter activity"/>
    <property type="evidence" value="ECO:0007669"/>
    <property type="project" value="TreeGrafter"/>
</dbReference>
<evidence type="ECO:0000256" key="2">
    <source>
        <dbReference type="ARBA" id="ARBA00007928"/>
    </source>
</evidence>
<dbReference type="OrthoDB" id="9804822at2"/>
<feature type="transmembrane region" description="Helical" evidence="7">
    <location>
        <begin position="107"/>
        <end position="129"/>
    </location>
</feature>
<evidence type="ECO:0000256" key="3">
    <source>
        <dbReference type="ARBA" id="ARBA00022475"/>
    </source>
</evidence>
<evidence type="ECO:0000313" key="8">
    <source>
        <dbReference type="EMBL" id="OYD50593.1"/>
    </source>
</evidence>
<dbReference type="Pfam" id="PF01810">
    <property type="entry name" value="LysE"/>
    <property type="match status" value="1"/>
</dbReference>
<evidence type="ECO:0000313" key="9">
    <source>
        <dbReference type="Proteomes" id="UP000215441"/>
    </source>
</evidence>
<dbReference type="PANTHER" id="PTHR30086">
    <property type="entry name" value="ARGININE EXPORTER PROTEIN ARGO"/>
    <property type="match status" value="1"/>
</dbReference>
<comment type="subcellular location">
    <subcellularLocation>
        <location evidence="1">Cell membrane</location>
        <topology evidence="1">Multi-pass membrane protein</topology>
    </subcellularLocation>
</comment>
<comment type="caution">
    <text evidence="8">The sequence shown here is derived from an EMBL/GenBank/DDBJ whole genome shotgun (WGS) entry which is preliminary data.</text>
</comment>
<evidence type="ECO:0000256" key="6">
    <source>
        <dbReference type="ARBA" id="ARBA00023136"/>
    </source>
</evidence>
<dbReference type="GO" id="GO:0005886">
    <property type="term" value="C:plasma membrane"/>
    <property type="evidence" value="ECO:0007669"/>
    <property type="project" value="UniProtKB-SubCell"/>
</dbReference>
<dbReference type="EMBL" id="NOIG01000006">
    <property type="protein sequence ID" value="OYD50593.1"/>
    <property type="molecule type" value="Genomic_DNA"/>
</dbReference>
<gene>
    <name evidence="8" type="ORF">CBY09_10790</name>
</gene>
<proteinExistence type="inferred from homology"/>
<feature type="transmembrane region" description="Helical" evidence="7">
    <location>
        <begin position="141"/>
        <end position="162"/>
    </location>
</feature>
<dbReference type="PIRSF" id="PIRSF006324">
    <property type="entry name" value="LeuE"/>
    <property type="match status" value="1"/>
</dbReference>
<sequence>MGIEFLITSLIVVVSPGPGALLTVAAGLSGGARAAAVTALGCTLGIVPHLLAAITGLAALLNASATAFEVLRYAGVAYLVYMGWATWRSPATLEVRTDAPARAAGGRIAEAMLINLLNPKLSLFFLTFLPQFIAPGEAQPAWRMLQLSLVFMAMTFVVFLGYGVFAARFRDQVLQRPGTLVWLRRGFAAAFVGLGAKLALMHR</sequence>
<feature type="transmembrane region" description="Helical" evidence="7">
    <location>
        <begin position="70"/>
        <end position="87"/>
    </location>
</feature>
<comment type="similarity">
    <text evidence="2">Belongs to the Rht family.</text>
</comment>
<keyword evidence="9" id="KW-1185">Reference proteome</keyword>
<evidence type="ECO:0000256" key="5">
    <source>
        <dbReference type="ARBA" id="ARBA00022989"/>
    </source>
</evidence>